<keyword evidence="4" id="KW-1185">Reference proteome</keyword>
<evidence type="ECO:0000259" key="2">
    <source>
        <dbReference type="PROSITE" id="PS51063"/>
    </source>
</evidence>
<proteinExistence type="predicted"/>
<dbReference type="Proteomes" id="UP000755551">
    <property type="component" value="Unassembled WGS sequence"/>
</dbReference>
<dbReference type="SMART" id="SM00100">
    <property type="entry name" value="cNMP"/>
    <property type="match status" value="1"/>
</dbReference>
<dbReference type="PANTHER" id="PTHR24567:SF74">
    <property type="entry name" value="HTH-TYPE TRANSCRIPTIONAL REGULATOR ARCR"/>
    <property type="match status" value="1"/>
</dbReference>
<dbReference type="EMBL" id="JAHQZT010000003">
    <property type="protein sequence ID" value="MBV0932285.1"/>
    <property type="molecule type" value="Genomic_DNA"/>
</dbReference>
<evidence type="ECO:0000259" key="1">
    <source>
        <dbReference type="PROSITE" id="PS50042"/>
    </source>
</evidence>
<dbReference type="PROSITE" id="PS50042">
    <property type="entry name" value="CNMP_BINDING_3"/>
    <property type="match status" value="1"/>
</dbReference>
<dbReference type="Pfam" id="PF00027">
    <property type="entry name" value="cNMP_binding"/>
    <property type="match status" value="1"/>
</dbReference>
<dbReference type="RefSeq" id="WP_217333714.1">
    <property type="nucleotide sequence ID" value="NZ_JAHQZT010000003.1"/>
</dbReference>
<feature type="domain" description="Cyclic nucleotide-binding" evidence="1">
    <location>
        <begin position="18"/>
        <end position="138"/>
    </location>
</feature>
<comment type="caution">
    <text evidence="3">The sequence shown here is derived from an EMBL/GenBank/DDBJ whole genome shotgun (WGS) entry which is preliminary data.</text>
</comment>
<dbReference type="CDD" id="cd00038">
    <property type="entry name" value="CAP_ED"/>
    <property type="match status" value="1"/>
</dbReference>
<dbReference type="InterPro" id="IPR050397">
    <property type="entry name" value="Env_Response_Regulators"/>
</dbReference>
<dbReference type="PROSITE" id="PS00889">
    <property type="entry name" value="CNMP_BINDING_2"/>
    <property type="match status" value="1"/>
</dbReference>
<evidence type="ECO:0000313" key="3">
    <source>
        <dbReference type="EMBL" id="MBV0932285.1"/>
    </source>
</evidence>
<gene>
    <name evidence="3" type="ORF">KTN04_02900</name>
</gene>
<dbReference type="PROSITE" id="PS51063">
    <property type="entry name" value="HTH_CRP_2"/>
    <property type="match status" value="1"/>
</dbReference>
<dbReference type="PANTHER" id="PTHR24567">
    <property type="entry name" value="CRP FAMILY TRANSCRIPTIONAL REGULATORY PROTEIN"/>
    <property type="match status" value="1"/>
</dbReference>
<dbReference type="Pfam" id="PF13545">
    <property type="entry name" value="HTH_Crp_2"/>
    <property type="match status" value="1"/>
</dbReference>
<dbReference type="InterPro" id="IPR000595">
    <property type="entry name" value="cNMP-bd_dom"/>
</dbReference>
<dbReference type="InterPro" id="IPR012318">
    <property type="entry name" value="HTH_CRP"/>
</dbReference>
<sequence length="233" mass="25990">MTEKEQRLVLGLLAQCSLFQELSEERLQRILPLLKFRQVQREETVLGMGDPSDAMGFLLKGQLKAVAYSSSGKEIGFSLIRAVSHFGELSLIDGQPRSAAVLAVEPSLVAFLPRKPALELMINEPSVSARMMVALTQLVRRCNQQIMLLGYQQAHSRVCALLLRSRHEETPDGLKVLDFPSQREVASLTNTSRETVSRVLGQLQESGVISKKGRSVWILDLPKLEKRVLEGRD</sequence>
<accession>A0ABS6M7M7</accession>
<feature type="domain" description="HTH crp-type" evidence="2">
    <location>
        <begin position="152"/>
        <end position="222"/>
    </location>
</feature>
<evidence type="ECO:0000313" key="4">
    <source>
        <dbReference type="Proteomes" id="UP000755551"/>
    </source>
</evidence>
<dbReference type="SMART" id="SM00419">
    <property type="entry name" value="HTH_CRP"/>
    <property type="match status" value="1"/>
</dbReference>
<organism evidence="3 4">
    <name type="scientific">Marinobacterium weihaiense</name>
    <dbReference type="NCBI Taxonomy" id="2851016"/>
    <lineage>
        <taxon>Bacteria</taxon>
        <taxon>Pseudomonadati</taxon>
        <taxon>Pseudomonadota</taxon>
        <taxon>Gammaproteobacteria</taxon>
        <taxon>Oceanospirillales</taxon>
        <taxon>Oceanospirillaceae</taxon>
        <taxon>Marinobacterium</taxon>
    </lineage>
</organism>
<protein>
    <submittedName>
        <fullName evidence="3">Crp/Fnr family transcriptional regulator</fullName>
    </submittedName>
</protein>
<reference evidence="3 4" key="1">
    <citation type="submission" date="2021-06" db="EMBL/GenBank/DDBJ databases">
        <title>Bacterium isolated from marine sediment.</title>
        <authorList>
            <person name="Zhu K.-L."/>
            <person name="Du Z.-J."/>
            <person name="Liang Q.-Y."/>
        </authorList>
    </citation>
    <scope>NUCLEOTIDE SEQUENCE [LARGE SCALE GENOMIC DNA]</scope>
    <source>
        <strain evidence="3 4">A346</strain>
    </source>
</reference>
<name>A0ABS6M7M7_9GAMM</name>
<dbReference type="InterPro" id="IPR018488">
    <property type="entry name" value="cNMP-bd_CS"/>
</dbReference>